<sequence>MLEISNGVVIADAEIDISFIRAQGSGGQNVNKVSTAVHLRFDLKASSLPEFYKERLMALSDRRITADGVVIIKAQSYRSQKKNQTDALARLQILIKSVGLVQKKRRPTKSTKSSQKKRVESKKKRGKVKSMRGRVSDSE</sequence>
<evidence type="ECO:0000313" key="13">
    <source>
        <dbReference type="EMBL" id="MDP0590036.1"/>
    </source>
</evidence>
<dbReference type="PANTHER" id="PTHR47814">
    <property type="entry name" value="PEPTIDYL-TRNA HYDROLASE ARFB"/>
    <property type="match status" value="1"/>
</dbReference>
<comment type="caution">
    <text evidence="13">The sequence shown here is derived from an EMBL/GenBank/DDBJ whole genome shotgun (WGS) entry which is preliminary data.</text>
</comment>
<protein>
    <recommendedName>
        <fullName evidence="9">Peptidyl-tRNA hydrolase ArfB</fullName>
        <ecNumber evidence="3">3.1.1.29</ecNumber>
    </recommendedName>
    <alternativeName>
        <fullName evidence="10">Alternative ribosome-rescue factor B</fullName>
    </alternativeName>
</protein>
<dbReference type="PANTHER" id="PTHR47814:SF1">
    <property type="entry name" value="PEPTIDYL-TRNA HYDROLASE ARFB"/>
    <property type="match status" value="1"/>
</dbReference>
<dbReference type="Gene3D" id="3.30.160.20">
    <property type="match status" value="1"/>
</dbReference>
<evidence type="ECO:0000256" key="7">
    <source>
        <dbReference type="ARBA" id="ARBA00048707"/>
    </source>
</evidence>
<feature type="region of interest" description="Disordered" evidence="11">
    <location>
        <begin position="102"/>
        <end position="139"/>
    </location>
</feature>
<dbReference type="GO" id="GO:0043022">
    <property type="term" value="F:ribosome binding"/>
    <property type="evidence" value="ECO:0007669"/>
    <property type="project" value="TreeGrafter"/>
</dbReference>
<keyword evidence="14" id="KW-1185">Reference proteome</keyword>
<keyword evidence="5 13" id="KW-0378">Hydrolase</keyword>
<comment type="subcellular location">
    <subcellularLocation>
        <location evidence="1">Cytoplasm</location>
    </subcellularLocation>
</comment>
<dbReference type="InterPro" id="IPR045853">
    <property type="entry name" value="Pep_chain_release_fac_I_sf"/>
</dbReference>
<dbReference type="GO" id="GO:0005737">
    <property type="term" value="C:cytoplasm"/>
    <property type="evidence" value="ECO:0007669"/>
    <property type="project" value="UniProtKB-SubCell"/>
</dbReference>
<comment type="subunit">
    <text evidence="8">Associated with 70S ribosomes and polysomes.</text>
</comment>
<keyword evidence="4" id="KW-0963">Cytoplasm</keyword>
<dbReference type="FunFam" id="3.30.160.20:FF:000029">
    <property type="entry name" value="Peptidyl-tRNA hydrolase YaeJ"/>
    <property type="match status" value="1"/>
</dbReference>
<comment type="similarity">
    <text evidence="2">Belongs to the prokaryotic/mitochondrial release factor family.</text>
</comment>
<evidence type="ECO:0000256" key="11">
    <source>
        <dbReference type="SAM" id="MobiDB-lite"/>
    </source>
</evidence>
<dbReference type="NCBIfam" id="NF006718">
    <property type="entry name" value="PRK09256.1"/>
    <property type="match status" value="1"/>
</dbReference>
<dbReference type="SUPFAM" id="SSF75620">
    <property type="entry name" value="Release factor"/>
    <property type="match status" value="1"/>
</dbReference>
<evidence type="ECO:0000256" key="3">
    <source>
        <dbReference type="ARBA" id="ARBA00013260"/>
    </source>
</evidence>
<evidence type="ECO:0000256" key="6">
    <source>
        <dbReference type="ARBA" id="ARBA00022845"/>
    </source>
</evidence>
<dbReference type="EMBL" id="JASXSV010000028">
    <property type="protein sequence ID" value="MDP0590036.1"/>
    <property type="molecule type" value="Genomic_DNA"/>
</dbReference>
<evidence type="ECO:0000256" key="8">
    <source>
        <dbReference type="ARBA" id="ARBA00063421"/>
    </source>
</evidence>
<keyword evidence="6" id="KW-0810">Translation regulation</keyword>
<organism evidence="13 14">
    <name type="scientific">Candidatus Endonucleibacter bathymodioli</name>
    <dbReference type="NCBI Taxonomy" id="539814"/>
    <lineage>
        <taxon>Bacteria</taxon>
        <taxon>Pseudomonadati</taxon>
        <taxon>Pseudomonadota</taxon>
        <taxon>Gammaproteobacteria</taxon>
        <taxon>Oceanospirillales</taxon>
        <taxon>Endozoicomonadaceae</taxon>
        <taxon>Candidatus Endonucleibacter</taxon>
    </lineage>
</organism>
<dbReference type="EC" id="3.1.1.29" evidence="3"/>
<dbReference type="GO" id="GO:0003747">
    <property type="term" value="F:translation release factor activity"/>
    <property type="evidence" value="ECO:0007669"/>
    <property type="project" value="InterPro"/>
</dbReference>
<name>A0AA90P2R6_9GAMM</name>
<feature type="domain" description="Prokaryotic-type class I peptide chain release factors" evidence="12">
    <location>
        <begin position="21"/>
        <end position="37"/>
    </location>
</feature>
<dbReference type="AlphaFoldDB" id="A0AA90P2R6"/>
<dbReference type="GO" id="GO:0072344">
    <property type="term" value="P:rescue of stalled ribosome"/>
    <property type="evidence" value="ECO:0007669"/>
    <property type="project" value="TreeGrafter"/>
</dbReference>
<evidence type="ECO:0000256" key="2">
    <source>
        <dbReference type="ARBA" id="ARBA00010835"/>
    </source>
</evidence>
<dbReference type="PROSITE" id="PS00745">
    <property type="entry name" value="RF_PROK_I"/>
    <property type="match status" value="1"/>
</dbReference>
<evidence type="ECO:0000256" key="9">
    <source>
        <dbReference type="ARBA" id="ARBA00070375"/>
    </source>
</evidence>
<dbReference type="GO" id="GO:0004045">
    <property type="term" value="F:peptidyl-tRNA hydrolase activity"/>
    <property type="evidence" value="ECO:0007669"/>
    <property type="project" value="UniProtKB-EC"/>
</dbReference>
<gene>
    <name evidence="13" type="primary">arfB</name>
    <name evidence="13" type="ORF">QS748_12950</name>
</gene>
<dbReference type="Pfam" id="PF00472">
    <property type="entry name" value="RF-1"/>
    <property type="match status" value="1"/>
</dbReference>
<comment type="catalytic activity">
    <reaction evidence="7">
        <text>an N-acyl-L-alpha-aminoacyl-tRNA + H2O = an N-acyl-L-amino acid + a tRNA + H(+)</text>
        <dbReference type="Rhea" id="RHEA:54448"/>
        <dbReference type="Rhea" id="RHEA-COMP:10123"/>
        <dbReference type="Rhea" id="RHEA-COMP:13883"/>
        <dbReference type="ChEBI" id="CHEBI:15377"/>
        <dbReference type="ChEBI" id="CHEBI:15378"/>
        <dbReference type="ChEBI" id="CHEBI:59874"/>
        <dbReference type="ChEBI" id="CHEBI:78442"/>
        <dbReference type="ChEBI" id="CHEBI:138191"/>
        <dbReference type="EC" id="3.1.1.29"/>
    </reaction>
</comment>
<reference evidence="13 14" key="1">
    <citation type="journal article" date="2023" name="bioRxiv">
        <title>An intranuclear bacterial parasite of deep-sea mussels expresses apoptosis inhibitors acquired from its host.</title>
        <authorList>
            <person name="Gonzalez Porras M.A."/>
            <person name="Assie A."/>
            <person name="Tietjen M."/>
            <person name="Violette M."/>
            <person name="Kleiner M."/>
            <person name="Gruber-Vodicka H."/>
            <person name="Dubilier N."/>
            <person name="Leisch N."/>
        </authorList>
    </citation>
    <scope>NUCLEOTIDE SEQUENCE [LARGE SCALE GENOMIC DNA]</scope>
    <source>
        <strain evidence="13">IAP13</strain>
    </source>
</reference>
<feature type="compositionally biased region" description="Basic residues" evidence="11">
    <location>
        <begin position="102"/>
        <end position="132"/>
    </location>
</feature>
<evidence type="ECO:0000256" key="5">
    <source>
        <dbReference type="ARBA" id="ARBA00022801"/>
    </source>
</evidence>
<evidence type="ECO:0000259" key="12">
    <source>
        <dbReference type="PROSITE" id="PS00745"/>
    </source>
</evidence>
<evidence type="ECO:0000256" key="1">
    <source>
        <dbReference type="ARBA" id="ARBA00004496"/>
    </source>
</evidence>
<evidence type="ECO:0000256" key="10">
    <source>
        <dbReference type="ARBA" id="ARBA00077576"/>
    </source>
</evidence>
<evidence type="ECO:0000313" key="14">
    <source>
        <dbReference type="Proteomes" id="UP001178148"/>
    </source>
</evidence>
<dbReference type="InterPro" id="IPR000352">
    <property type="entry name" value="Pep_chain_release_fac_I"/>
</dbReference>
<proteinExistence type="inferred from homology"/>
<evidence type="ECO:0000256" key="4">
    <source>
        <dbReference type="ARBA" id="ARBA00022490"/>
    </source>
</evidence>
<dbReference type="GO" id="GO:0006417">
    <property type="term" value="P:regulation of translation"/>
    <property type="evidence" value="ECO:0007669"/>
    <property type="project" value="UniProtKB-KW"/>
</dbReference>
<accession>A0AA90P2R6</accession>
<dbReference type="Proteomes" id="UP001178148">
    <property type="component" value="Unassembled WGS sequence"/>
</dbReference>